<dbReference type="EMBL" id="JAEIJD010000001">
    <property type="protein sequence ID" value="MBI6628465.1"/>
    <property type="molecule type" value="Genomic_DNA"/>
</dbReference>
<comment type="caution">
    <text evidence="1">The sequence shown here is derived from an EMBL/GenBank/DDBJ whole genome shotgun (WGS) entry which is preliminary data.</text>
</comment>
<evidence type="ECO:0000313" key="1">
    <source>
        <dbReference type="EMBL" id="MBI6628465.1"/>
    </source>
</evidence>
<dbReference type="GO" id="GO:0008146">
    <property type="term" value="F:sulfotransferase activity"/>
    <property type="evidence" value="ECO:0007669"/>
    <property type="project" value="InterPro"/>
</dbReference>
<dbReference type="Gene3D" id="3.40.50.300">
    <property type="entry name" value="P-loop containing nucleotide triphosphate hydrolases"/>
    <property type="match status" value="1"/>
</dbReference>
<dbReference type="RefSeq" id="WP_198684482.1">
    <property type="nucleotide sequence ID" value="NZ_JAEIJD010000001.1"/>
</dbReference>
<dbReference type="AlphaFoldDB" id="A0A934LYZ6"/>
<dbReference type="SUPFAM" id="SSF52540">
    <property type="entry name" value="P-loop containing nucleoside triphosphate hydrolases"/>
    <property type="match status" value="1"/>
</dbReference>
<accession>A0A934LYZ6</accession>
<sequence>MADSYDYFILLAEMRTGSNFLEANLNTIDGLVCHGEAFNPYFIGYPNRSELFGMTQAMRDADPARLIAVISEQSEGLGGFRFFHDHDPRALELALGDPRCAKVILTRNPLDSYVSWKIAQATGQWKLTNLTRRRTAKAAFEPAEFTAYVNRLHRFQAQILNRLQVSGQTAFYLGYDDLHNVEVINGLAQWLGVSGRLDALDTRLKLQNPGSVIGKVSNPDVMTAALADIDWLDVKRIPTLEPRRSSAVRSYVAAAKTDLLYLPIGGGPRQEIVDWLAALDGVDPADLTTELHHKQLRMWKSSRPGHRSFTVLRHPVARAHAVFCRRILSTAPGSYTRIRAKLRRQFKLEIPRAGVDRDYTAATHRTAFQAFLRFLQSNLAGQTAIRVDAEWCSQAQALAGFGEVMPPDHILREEQLNDCLPALAQQLGHPAPPALQPPPADTPFTLAEIYDEAIENLVADIYQRDYQTFGFASWAES</sequence>
<gene>
    <name evidence="1" type="ORF">JAO82_01110</name>
</gene>
<evidence type="ECO:0000313" key="2">
    <source>
        <dbReference type="Proteomes" id="UP000613255"/>
    </source>
</evidence>
<dbReference type="InterPro" id="IPR027417">
    <property type="entry name" value="P-loop_NTPase"/>
</dbReference>
<protein>
    <submittedName>
        <fullName evidence="1">Nodulation protein NodH</fullName>
    </submittedName>
</protein>
<dbReference type="InterPro" id="IPR005331">
    <property type="entry name" value="Sulfotransferase"/>
</dbReference>
<dbReference type="GO" id="GO:0016020">
    <property type="term" value="C:membrane"/>
    <property type="evidence" value="ECO:0007669"/>
    <property type="project" value="InterPro"/>
</dbReference>
<keyword evidence="2" id="KW-1185">Reference proteome</keyword>
<proteinExistence type="predicted"/>
<reference evidence="1" key="1">
    <citation type="submission" date="2020-12" db="EMBL/GenBank/DDBJ databases">
        <title>Pontibaca salina gen. nov., sp. nov., isolated from marine sediment.</title>
        <authorList>
            <person name="Bo J."/>
            <person name="Wang S."/>
            <person name="Song X."/>
            <person name="Du Z."/>
        </authorList>
    </citation>
    <scope>NUCLEOTIDE SEQUENCE</scope>
    <source>
        <strain evidence="1">S1109L</strain>
    </source>
</reference>
<dbReference type="Pfam" id="PF03567">
    <property type="entry name" value="Sulfotransfer_2"/>
    <property type="match status" value="1"/>
</dbReference>
<name>A0A934LYZ6_9RHOB</name>
<organism evidence="1 2">
    <name type="scientific">Pontibaca salina</name>
    <dbReference type="NCBI Taxonomy" id="2795731"/>
    <lineage>
        <taxon>Bacteria</taxon>
        <taxon>Pseudomonadati</taxon>
        <taxon>Pseudomonadota</taxon>
        <taxon>Alphaproteobacteria</taxon>
        <taxon>Rhodobacterales</taxon>
        <taxon>Roseobacteraceae</taxon>
        <taxon>Pontibaca</taxon>
    </lineage>
</organism>
<dbReference type="Proteomes" id="UP000613255">
    <property type="component" value="Unassembled WGS sequence"/>
</dbReference>